<proteinExistence type="predicted"/>
<accession>A0A3P9MW13</accession>
<protein>
    <recommendedName>
        <fullName evidence="2">Zinc-ribbon domain-containing protein</fullName>
    </recommendedName>
</protein>
<reference evidence="3" key="2">
    <citation type="submission" date="2025-08" db="UniProtKB">
        <authorList>
            <consortium name="Ensembl"/>
        </authorList>
    </citation>
    <scope>IDENTIFICATION</scope>
    <source>
        <strain evidence="3">Guanapo</strain>
    </source>
</reference>
<dbReference type="Bgee" id="ENSPREG00000001080">
    <property type="expression patterns" value="Expressed in caudal fin and 1 other cell type or tissue"/>
</dbReference>
<reference evidence="4" key="1">
    <citation type="submission" date="2013-11" db="EMBL/GenBank/DDBJ databases">
        <title>The genomic landscape of the Guanapo guppy.</title>
        <authorList>
            <person name="Kuenstner A."/>
            <person name="Dreyer C."/>
        </authorList>
    </citation>
    <scope>NUCLEOTIDE SEQUENCE</scope>
    <source>
        <strain evidence="4">Guanapo</strain>
    </source>
</reference>
<reference evidence="3" key="3">
    <citation type="submission" date="2025-09" db="UniProtKB">
        <authorList>
            <consortium name="Ensembl"/>
        </authorList>
    </citation>
    <scope>IDENTIFICATION</scope>
    <source>
        <strain evidence="3">Guanapo</strain>
    </source>
</reference>
<keyword evidence="4" id="KW-1185">Reference proteome</keyword>
<dbReference type="InterPro" id="IPR026870">
    <property type="entry name" value="Zinc_ribbon_dom"/>
</dbReference>
<dbReference type="Proteomes" id="UP000242638">
    <property type="component" value="Unassembled WGS sequence"/>
</dbReference>
<dbReference type="Pfam" id="PF13240">
    <property type="entry name" value="Zn_Ribbon_1"/>
    <property type="match status" value="1"/>
</dbReference>
<feature type="region of interest" description="Disordered" evidence="1">
    <location>
        <begin position="31"/>
        <end position="65"/>
    </location>
</feature>
<evidence type="ECO:0000313" key="3">
    <source>
        <dbReference type="Ensembl" id="ENSPREP00000001464.1"/>
    </source>
</evidence>
<dbReference type="Ensembl" id="ENSPRET00000001505.1">
    <property type="protein sequence ID" value="ENSPREP00000001464.1"/>
    <property type="gene ID" value="ENSPREG00000001080.1"/>
</dbReference>
<dbReference type="STRING" id="8081.ENSPREP00000001464"/>
<dbReference type="GeneTree" id="ENSGT00980000202305"/>
<dbReference type="AlphaFoldDB" id="A0A3P9MW13"/>
<evidence type="ECO:0000313" key="4">
    <source>
        <dbReference type="Proteomes" id="UP000242638"/>
    </source>
</evidence>
<evidence type="ECO:0000259" key="2">
    <source>
        <dbReference type="Pfam" id="PF13240"/>
    </source>
</evidence>
<evidence type="ECO:0000256" key="1">
    <source>
        <dbReference type="SAM" id="MobiDB-lite"/>
    </source>
</evidence>
<name>A0A3P9MW13_POERE</name>
<sequence>MPFHFCPQCGMKLQPDFRFCPSCGDKLPTVQDVGSQTSDKKKQIGTVKAKPEAGSPPAVKSPRQGELKKKNCLIYLFLHRVQKI</sequence>
<organism evidence="3 4">
    <name type="scientific">Poecilia reticulata</name>
    <name type="common">Guppy</name>
    <name type="synonym">Acanthophacelus reticulatus</name>
    <dbReference type="NCBI Taxonomy" id="8081"/>
    <lineage>
        <taxon>Eukaryota</taxon>
        <taxon>Metazoa</taxon>
        <taxon>Chordata</taxon>
        <taxon>Craniata</taxon>
        <taxon>Vertebrata</taxon>
        <taxon>Euteleostomi</taxon>
        <taxon>Actinopterygii</taxon>
        <taxon>Neopterygii</taxon>
        <taxon>Teleostei</taxon>
        <taxon>Neoteleostei</taxon>
        <taxon>Acanthomorphata</taxon>
        <taxon>Ovalentaria</taxon>
        <taxon>Atherinomorphae</taxon>
        <taxon>Cyprinodontiformes</taxon>
        <taxon>Poeciliidae</taxon>
        <taxon>Poeciliinae</taxon>
        <taxon>Poecilia</taxon>
    </lineage>
</organism>
<feature type="domain" description="Zinc-ribbon" evidence="2">
    <location>
        <begin position="5"/>
        <end position="27"/>
    </location>
</feature>